<comment type="caution">
    <text evidence="3">The sequence shown here is derived from an EMBL/GenBank/DDBJ whole genome shotgun (WGS) entry which is preliminary data.</text>
</comment>
<feature type="region of interest" description="Disordered" evidence="1">
    <location>
        <begin position="677"/>
        <end position="701"/>
    </location>
</feature>
<dbReference type="Pfam" id="PF13625">
    <property type="entry name" value="Helicase_C_3"/>
    <property type="match status" value="1"/>
</dbReference>
<organism evidence="3 4">
    <name type="scientific">Gordonia jinhuaensis</name>
    <dbReference type="NCBI Taxonomy" id="1517702"/>
    <lineage>
        <taxon>Bacteria</taxon>
        <taxon>Bacillati</taxon>
        <taxon>Actinomycetota</taxon>
        <taxon>Actinomycetes</taxon>
        <taxon>Mycobacteriales</taxon>
        <taxon>Gordoniaceae</taxon>
        <taxon>Gordonia</taxon>
    </lineage>
</organism>
<reference evidence="3" key="2">
    <citation type="submission" date="2020-09" db="EMBL/GenBank/DDBJ databases">
        <authorList>
            <person name="Sun Q."/>
            <person name="Zhou Y."/>
        </authorList>
    </citation>
    <scope>NUCLEOTIDE SEQUENCE</scope>
    <source>
        <strain evidence="3">CGMCC 1.12827</strain>
    </source>
</reference>
<feature type="domain" description="Helicase XPB/Ssl2 N-terminal" evidence="2">
    <location>
        <begin position="516"/>
        <end position="637"/>
    </location>
</feature>
<feature type="compositionally biased region" description="Low complexity" evidence="1">
    <location>
        <begin position="81"/>
        <end position="101"/>
    </location>
</feature>
<keyword evidence="4" id="KW-1185">Reference proteome</keyword>
<feature type="region of interest" description="Disordered" evidence="1">
    <location>
        <begin position="77"/>
        <end position="108"/>
    </location>
</feature>
<dbReference type="EMBL" id="BMGC01000020">
    <property type="protein sequence ID" value="GGB37589.1"/>
    <property type="molecule type" value="Genomic_DNA"/>
</dbReference>
<feature type="region of interest" description="Disordered" evidence="1">
    <location>
        <begin position="194"/>
        <end position="215"/>
    </location>
</feature>
<dbReference type="Proteomes" id="UP000621454">
    <property type="component" value="Unassembled WGS sequence"/>
</dbReference>
<name>A0A916TAC6_9ACTN</name>
<evidence type="ECO:0000256" key="1">
    <source>
        <dbReference type="SAM" id="MobiDB-lite"/>
    </source>
</evidence>
<dbReference type="GO" id="GO:0003677">
    <property type="term" value="F:DNA binding"/>
    <property type="evidence" value="ECO:0007669"/>
    <property type="project" value="UniProtKB-KW"/>
</dbReference>
<evidence type="ECO:0000313" key="3">
    <source>
        <dbReference type="EMBL" id="GGB37589.1"/>
    </source>
</evidence>
<dbReference type="PROSITE" id="PS52050">
    <property type="entry name" value="WYL"/>
    <property type="match status" value="1"/>
</dbReference>
<gene>
    <name evidence="3" type="ORF">GCM10011489_26700</name>
</gene>
<sequence>MTDDAGTTDLAADLTSRSDDQLVELLTLRPDLASPPPAGTAVLAQRAQSSGSVNLVGEDLDLLAVAVLESLLHLSANPPQATSTDSASTGSASTTNKTSTNKAKKQPAVTTVGVQSIVDLLDGRAEKDDIVARVDLLRDRALIWGTDEALFTGPHAAAALPWTARHTIGPTAARSLAELRDEIAALDDRPRELLDTLAGGSPLGRSRDAAPDADPARPIPSLIAAGLLARVDDQTVELPPVVGRLLRDEPVSEPADLRAPVLTDISSARGAHTRFGPAAVEAASGGEALELIRHAGMILDALAARPAAVLRAGGLGVREQRRIAKDIGVDVNRVALLLEILGGDHLIDTGYPDPPPASDDGEIAWTPTTAFDAWAHQNPAVRWHGLAAAWLDLPRRPWQIGGKTREGTTIAALSGDLFDSSAPVERRMVLAELATAAVGTHVDTDTLVAALAWRHPRWARRLGRTTVAATLAEAQSVGLVAHGALTESGRALIGSDAEAVTAAMAAALPAPIDHFLTQADLTVTAPGPLIPELAEELALVAELESGGAASVYRVTENSVRRALDAGRSTSEILSLFTTHSRTPVPQSLEYLVADVGRRHGQLRVGVAGSFIRCEDPTMLAAVLSSPAAEDLALRALAPTVAISPASVREVLDRLRAAGFAPAGEDASGAVVDLSVRGSRVTPSRRTRTARPRRPPAPASDQLAAVVGRIRAHDAAEATATSGKGGVRATGSGPSVVALLQLALRAGRRVRVDYVDAHGGASRHVVAPRGLSAGSLTAQDVHSGETERFPIHRIREVELLE</sequence>
<keyword evidence="3" id="KW-0238">DNA-binding</keyword>
<proteinExistence type="predicted"/>
<accession>A0A916TAC6</accession>
<evidence type="ECO:0000259" key="2">
    <source>
        <dbReference type="Pfam" id="PF13625"/>
    </source>
</evidence>
<dbReference type="RefSeq" id="WP_188587084.1">
    <property type="nucleotide sequence ID" value="NZ_BMGC01000020.1"/>
</dbReference>
<evidence type="ECO:0000313" key="4">
    <source>
        <dbReference type="Proteomes" id="UP000621454"/>
    </source>
</evidence>
<dbReference type="InterPro" id="IPR032830">
    <property type="entry name" value="XPB/Ssl2_N"/>
</dbReference>
<protein>
    <submittedName>
        <fullName evidence="3">DNA-binding protein</fullName>
    </submittedName>
</protein>
<dbReference type="AlphaFoldDB" id="A0A916TAC6"/>
<feature type="compositionally biased region" description="Basic residues" evidence="1">
    <location>
        <begin position="682"/>
        <end position="693"/>
    </location>
</feature>
<reference evidence="3" key="1">
    <citation type="journal article" date="2014" name="Int. J. Syst. Evol. Microbiol.">
        <title>Complete genome sequence of Corynebacterium casei LMG S-19264T (=DSM 44701T), isolated from a smear-ripened cheese.</title>
        <authorList>
            <consortium name="US DOE Joint Genome Institute (JGI-PGF)"/>
            <person name="Walter F."/>
            <person name="Albersmeier A."/>
            <person name="Kalinowski J."/>
            <person name="Ruckert C."/>
        </authorList>
    </citation>
    <scope>NUCLEOTIDE SEQUENCE</scope>
    <source>
        <strain evidence="3">CGMCC 1.12827</strain>
    </source>
</reference>